<proteinExistence type="predicted"/>
<evidence type="ECO:0000313" key="3">
    <source>
        <dbReference type="Proteomes" id="UP000270296"/>
    </source>
</evidence>
<feature type="compositionally biased region" description="Basic and acidic residues" evidence="1">
    <location>
        <begin position="54"/>
        <end position="71"/>
    </location>
</feature>
<protein>
    <submittedName>
        <fullName evidence="2 4">Uncharacterized protein</fullName>
    </submittedName>
</protein>
<reference evidence="2 3" key="2">
    <citation type="submission" date="2018-11" db="EMBL/GenBank/DDBJ databases">
        <authorList>
            <consortium name="Pathogen Informatics"/>
        </authorList>
    </citation>
    <scope>NUCLEOTIDE SEQUENCE [LARGE SCALE GENOMIC DNA]</scope>
</reference>
<dbReference type="Proteomes" id="UP000270296">
    <property type="component" value="Unassembled WGS sequence"/>
</dbReference>
<evidence type="ECO:0000313" key="2">
    <source>
        <dbReference type="EMBL" id="VDP07118.1"/>
    </source>
</evidence>
<accession>A0A183IP47</accession>
<evidence type="ECO:0000256" key="1">
    <source>
        <dbReference type="SAM" id="MobiDB-lite"/>
    </source>
</evidence>
<organism evidence="4">
    <name type="scientific">Soboliphyme baturini</name>
    <dbReference type="NCBI Taxonomy" id="241478"/>
    <lineage>
        <taxon>Eukaryota</taxon>
        <taxon>Metazoa</taxon>
        <taxon>Ecdysozoa</taxon>
        <taxon>Nematoda</taxon>
        <taxon>Enoplea</taxon>
        <taxon>Dorylaimia</taxon>
        <taxon>Dioctophymatida</taxon>
        <taxon>Dioctophymatoidea</taxon>
        <taxon>Soboliphymatidae</taxon>
        <taxon>Soboliphyme</taxon>
    </lineage>
</organism>
<feature type="region of interest" description="Disordered" evidence="1">
    <location>
        <begin position="1"/>
        <end position="73"/>
    </location>
</feature>
<sequence length="151" mass="16263">MRFIRAAGETSGKTTTFSVTVASETMSPPPSVTPRPPDVCRRPDQCAPSPTCPLEHEVNDSHSSEPVTEKGKKVHCGSQGRIFCHHDTSFGDGRTSVAAAVETDRPSDRPKDDDQARFECAVEASADRQQLRGCCDQVSSALHVTGNAHSR</sequence>
<dbReference type="AlphaFoldDB" id="A0A183IP47"/>
<evidence type="ECO:0000313" key="4">
    <source>
        <dbReference type="WBParaSite" id="SBAD_0000561101-mRNA-1"/>
    </source>
</evidence>
<feature type="compositionally biased region" description="Pro residues" evidence="1">
    <location>
        <begin position="27"/>
        <end position="37"/>
    </location>
</feature>
<keyword evidence="3" id="KW-1185">Reference proteome</keyword>
<feature type="compositionally biased region" description="Polar residues" evidence="1">
    <location>
        <begin position="11"/>
        <end position="26"/>
    </location>
</feature>
<reference evidence="4" key="1">
    <citation type="submission" date="2016-06" db="UniProtKB">
        <authorList>
            <consortium name="WormBaseParasite"/>
        </authorList>
    </citation>
    <scope>IDENTIFICATION</scope>
</reference>
<name>A0A183IP47_9BILA</name>
<gene>
    <name evidence="2" type="ORF">SBAD_LOCUS5394</name>
</gene>
<dbReference type="WBParaSite" id="SBAD_0000561101-mRNA-1">
    <property type="protein sequence ID" value="SBAD_0000561101-mRNA-1"/>
    <property type="gene ID" value="SBAD_0000561101"/>
</dbReference>
<dbReference type="EMBL" id="UZAM01008962">
    <property type="protein sequence ID" value="VDP07118.1"/>
    <property type="molecule type" value="Genomic_DNA"/>
</dbReference>